<name>A0AAF0X9D7_DAUCS</name>
<organism evidence="3 4">
    <name type="scientific">Daucus carota subsp. sativus</name>
    <name type="common">Carrot</name>
    <dbReference type="NCBI Taxonomy" id="79200"/>
    <lineage>
        <taxon>Eukaryota</taxon>
        <taxon>Viridiplantae</taxon>
        <taxon>Streptophyta</taxon>
        <taxon>Embryophyta</taxon>
        <taxon>Tracheophyta</taxon>
        <taxon>Spermatophyta</taxon>
        <taxon>Magnoliopsida</taxon>
        <taxon>eudicotyledons</taxon>
        <taxon>Gunneridae</taxon>
        <taxon>Pentapetalae</taxon>
        <taxon>asterids</taxon>
        <taxon>campanulids</taxon>
        <taxon>Apiales</taxon>
        <taxon>Apiaceae</taxon>
        <taxon>Apioideae</taxon>
        <taxon>Scandiceae</taxon>
        <taxon>Daucinae</taxon>
        <taxon>Daucus</taxon>
        <taxon>Daucus sect. Daucus</taxon>
    </lineage>
</organism>
<feature type="region of interest" description="Disordered" evidence="1">
    <location>
        <begin position="1"/>
        <end position="37"/>
    </location>
</feature>
<dbReference type="EMBL" id="CP093348">
    <property type="protein sequence ID" value="WOH04121.1"/>
    <property type="molecule type" value="Genomic_DNA"/>
</dbReference>
<evidence type="ECO:0000256" key="1">
    <source>
        <dbReference type="SAM" id="MobiDB-lite"/>
    </source>
</evidence>
<evidence type="ECO:0000313" key="4">
    <source>
        <dbReference type="Proteomes" id="UP000077755"/>
    </source>
</evidence>
<feature type="domain" description="TTF-type" evidence="2">
    <location>
        <begin position="86"/>
        <end position="179"/>
    </location>
</feature>
<dbReference type="SMART" id="SM00597">
    <property type="entry name" value="ZnF_TTF"/>
    <property type="match status" value="1"/>
</dbReference>
<protein>
    <recommendedName>
        <fullName evidence="2">TTF-type domain-containing protein</fullName>
    </recommendedName>
</protein>
<dbReference type="Proteomes" id="UP000077755">
    <property type="component" value="Chromosome 6"/>
</dbReference>
<accession>A0AAF0X9D7</accession>
<dbReference type="PANTHER" id="PTHR45749:SF37">
    <property type="entry name" value="OS05G0311600 PROTEIN"/>
    <property type="match status" value="1"/>
</dbReference>
<proteinExistence type="predicted"/>
<gene>
    <name evidence="3" type="ORF">DCAR_0623529</name>
</gene>
<evidence type="ECO:0000313" key="3">
    <source>
        <dbReference type="EMBL" id="WOH04121.1"/>
    </source>
</evidence>
<sequence length="179" mass="21086">MEKFFQRVKTKPRTEDVGSSFNPNISAPSVTNNGPNLEEFPADPGLRRAIYEYDVNIREKVRRTYLQRGPFQPKNHDFPWSQLGVQKRRFISTWFNDYKPWLEYSIAKDAAFCLPCYLFKSVHGRQGGADVFSGEGFRNWKKKDKFTIHVGEHDSNHNKCMRACEDLMYHRQLIWMTSI</sequence>
<reference evidence="3" key="1">
    <citation type="journal article" date="2016" name="Nat. Genet.">
        <title>A high-quality carrot genome assembly provides new insights into carotenoid accumulation and asterid genome evolution.</title>
        <authorList>
            <person name="Iorizzo M."/>
            <person name="Ellison S."/>
            <person name="Senalik D."/>
            <person name="Zeng P."/>
            <person name="Satapoomin P."/>
            <person name="Huang J."/>
            <person name="Bowman M."/>
            <person name="Iovene M."/>
            <person name="Sanseverino W."/>
            <person name="Cavagnaro P."/>
            <person name="Yildiz M."/>
            <person name="Macko-Podgorni A."/>
            <person name="Moranska E."/>
            <person name="Grzebelus E."/>
            <person name="Grzebelus D."/>
            <person name="Ashrafi H."/>
            <person name="Zheng Z."/>
            <person name="Cheng S."/>
            <person name="Spooner D."/>
            <person name="Van Deynze A."/>
            <person name="Simon P."/>
        </authorList>
    </citation>
    <scope>NUCLEOTIDE SEQUENCE</scope>
    <source>
        <tissue evidence="3">Leaf</tissue>
    </source>
</reference>
<keyword evidence="4" id="KW-1185">Reference proteome</keyword>
<evidence type="ECO:0000259" key="2">
    <source>
        <dbReference type="SMART" id="SM00597"/>
    </source>
</evidence>
<reference evidence="3" key="2">
    <citation type="submission" date="2022-03" db="EMBL/GenBank/DDBJ databases">
        <title>Draft title - Genomic analysis of global carrot germplasm unveils the trajectory of domestication and the origin of high carotenoid orange carrot.</title>
        <authorList>
            <person name="Iorizzo M."/>
            <person name="Ellison S."/>
            <person name="Senalik D."/>
            <person name="Macko-Podgorni A."/>
            <person name="Grzebelus D."/>
            <person name="Bostan H."/>
            <person name="Rolling W."/>
            <person name="Curaba J."/>
            <person name="Simon P."/>
        </authorList>
    </citation>
    <scope>NUCLEOTIDE SEQUENCE</scope>
    <source>
        <tissue evidence="3">Leaf</tissue>
    </source>
</reference>
<feature type="compositionally biased region" description="Polar residues" evidence="1">
    <location>
        <begin position="17"/>
        <end position="35"/>
    </location>
</feature>
<dbReference type="InterPro" id="IPR006580">
    <property type="entry name" value="Znf_TTF"/>
</dbReference>
<feature type="compositionally biased region" description="Basic residues" evidence="1">
    <location>
        <begin position="1"/>
        <end position="11"/>
    </location>
</feature>
<dbReference type="AlphaFoldDB" id="A0AAF0X9D7"/>
<dbReference type="PANTHER" id="PTHR45749">
    <property type="match status" value="1"/>
</dbReference>